<evidence type="ECO:0000313" key="7">
    <source>
        <dbReference type="Proteomes" id="UP000570514"/>
    </source>
</evidence>
<dbReference type="InterPro" id="IPR050109">
    <property type="entry name" value="HTH-type_TetR-like_transc_reg"/>
</dbReference>
<comment type="caution">
    <text evidence="6">The sequence shown here is derived from an EMBL/GenBank/DDBJ whole genome shotgun (WGS) entry which is preliminary data.</text>
</comment>
<dbReference type="Gene3D" id="1.10.357.10">
    <property type="entry name" value="Tetracycline Repressor, domain 2"/>
    <property type="match status" value="1"/>
</dbReference>
<feature type="DNA-binding region" description="H-T-H motif" evidence="4">
    <location>
        <begin position="36"/>
        <end position="55"/>
    </location>
</feature>
<dbReference type="Pfam" id="PF00440">
    <property type="entry name" value="TetR_N"/>
    <property type="match status" value="1"/>
</dbReference>
<keyword evidence="7" id="KW-1185">Reference proteome</keyword>
<dbReference type="EMBL" id="JAASRM010000001">
    <property type="protein sequence ID" value="NIK87037.1"/>
    <property type="molecule type" value="Genomic_DNA"/>
</dbReference>
<organism evidence="6 7">
    <name type="scientific">Rhizomicrobium palustre</name>
    <dbReference type="NCBI Taxonomy" id="189966"/>
    <lineage>
        <taxon>Bacteria</taxon>
        <taxon>Pseudomonadati</taxon>
        <taxon>Pseudomonadota</taxon>
        <taxon>Alphaproteobacteria</taxon>
        <taxon>Micropepsales</taxon>
        <taxon>Micropepsaceae</taxon>
        <taxon>Rhizomicrobium</taxon>
    </lineage>
</organism>
<reference evidence="6 7" key="1">
    <citation type="submission" date="2020-03" db="EMBL/GenBank/DDBJ databases">
        <title>Genomic Encyclopedia of Type Strains, Phase IV (KMG-IV): sequencing the most valuable type-strain genomes for metagenomic binning, comparative biology and taxonomic classification.</title>
        <authorList>
            <person name="Goeker M."/>
        </authorList>
    </citation>
    <scope>NUCLEOTIDE SEQUENCE [LARGE SCALE GENOMIC DNA]</scope>
    <source>
        <strain evidence="6 7">DSM 19867</strain>
    </source>
</reference>
<evidence type="ECO:0000256" key="4">
    <source>
        <dbReference type="PROSITE-ProRule" id="PRU00335"/>
    </source>
</evidence>
<dbReference type="InterPro" id="IPR036271">
    <property type="entry name" value="Tet_transcr_reg_TetR-rel_C_sf"/>
</dbReference>
<keyword evidence="2 4" id="KW-0238">DNA-binding</keyword>
<dbReference type="PRINTS" id="PR00455">
    <property type="entry name" value="HTHTETR"/>
</dbReference>
<dbReference type="Pfam" id="PF14246">
    <property type="entry name" value="TetR_C_7"/>
    <property type="match status" value="1"/>
</dbReference>
<keyword evidence="3" id="KW-0804">Transcription</keyword>
<accession>A0A846MVK6</accession>
<dbReference type="AlphaFoldDB" id="A0A846MVK6"/>
<evidence type="ECO:0000259" key="5">
    <source>
        <dbReference type="PROSITE" id="PS50977"/>
    </source>
</evidence>
<dbReference type="Proteomes" id="UP000570514">
    <property type="component" value="Unassembled WGS sequence"/>
</dbReference>
<dbReference type="PANTHER" id="PTHR30055:SF146">
    <property type="entry name" value="HTH-TYPE TRANSCRIPTIONAL DUAL REGULATOR CECR"/>
    <property type="match status" value="1"/>
</dbReference>
<evidence type="ECO:0000313" key="6">
    <source>
        <dbReference type="EMBL" id="NIK87037.1"/>
    </source>
</evidence>
<proteinExistence type="predicted"/>
<dbReference type="PROSITE" id="PS50977">
    <property type="entry name" value="HTH_TETR_2"/>
    <property type="match status" value="1"/>
</dbReference>
<dbReference type="InterPro" id="IPR001647">
    <property type="entry name" value="HTH_TetR"/>
</dbReference>
<feature type="domain" description="HTH tetR-type" evidence="5">
    <location>
        <begin position="13"/>
        <end position="73"/>
    </location>
</feature>
<dbReference type="GO" id="GO:0003700">
    <property type="term" value="F:DNA-binding transcription factor activity"/>
    <property type="evidence" value="ECO:0007669"/>
    <property type="project" value="TreeGrafter"/>
</dbReference>
<dbReference type="PANTHER" id="PTHR30055">
    <property type="entry name" value="HTH-TYPE TRANSCRIPTIONAL REGULATOR RUTR"/>
    <property type="match status" value="1"/>
</dbReference>
<gene>
    <name evidence="6" type="ORF">FHS83_000355</name>
</gene>
<dbReference type="GO" id="GO:0000976">
    <property type="term" value="F:transcription cis-regulatory region binding"/>
    <property type="evidence" value="ECO:0007669"/>
    <property type="project" value="TreeGrafter"/>
</dbReference>
<name>A0A846MVK6_9PROT</name>
<dbReference type="FunFam" id="1.10.10.60:FF:000141">
    <property type="entry name" value="TetR family transcriptional regulator"/>
    <property type="match status" value="1"/>
</dbReference>
<dbReference type="SUPFAM" id="SSF46689">
    <property type="entry name" value="Homeodomain-like"/>
    <property type="match status" value="1"/>
</dbReference>
<evidence type="ECO:0000256" key="1">
    <source>
        <dbReference type="ARBA" id="ARBA00023015"/>
    </source>
</evidence>
<keyword evidence="1" id="KW-0805">Transcription regulation</keyword>
<protein>
    <submittedName>
        <fullName evidence="6">AcrR family transcriptional regulator</fullName>
    </submittedName>
</protein>
<dbReference type="RefSeq" id="WP_167080271.1">
    <property type="nucleotide sequence ID" value="NZ_BAAADC010000001.1"/>
</dbReference>
<evidence type="ECO:0000256" key="3">
    <source>
        <dbReference type="ARBA" id="ARBA00023163"/>
    </source>
</evidence>
<dbReference type="InterPro" id="IPR009057">
    <property type="entry name" value="Homeodomain-like_sf"/>
</dbReference>
<dbReference type="InterPro" id="IPR039536">
    <property type="entry name" value="TetR_C_Proteobacteria"/>
</dbReference>
<evidence type="ECO:0000256" key="2">
    <source>
        <dbReference type="ARBA" id="ARBA00023125"/>
    </source>
</evidence>
<dbReference type="SUPFAM" id="SSF48498">
    <property type="entry name" value="Tetracyclin repressor-like, C-terminal domain"/>
    <property type="match status" value="1"/>
</dbReference>
<sequence length="216" mass="23749">MFTGKDGEKLSSEARHDLILDVAHRLFIRDGYAGTSMSRIAGELGGSKTTLYNHFPSKKDLFVAVTDRETARLLDAVFGTEAAGADFKTRIIDLARRMLGAMLEDEMVESYRLIVAESGRFPEIGHTAYAMALERGVVRFTAYFARAIDEGYLRRCNAAHAAEHFIALASGLLRDKRVWNVVTMVPEAMILAEAGRIANTFLAAFGNDALSRAARA</sequence>